<keyword evidence="3" id="KW-0813">Transport</keyword>
<evidence type="ECO:0000313" key="16">
    <source>
        <dbReference type="Proteomes" id="UP000288794"/>
    </source>
</evidence>
<evidence type="ECO:0000256" key="9">
    <source>
        <dbReference type="ARBA" id="ARBA00022989"/>
    </source>
</evidence>
<dbReference type="GO" id="GO:0020037">
    <property type="term" value="F:heme binding"/>
    <property type="evidence" value="ECO:0007669"/>
    <property type="project" value="TreeGrafter"/>
</dbReference>
<keyword evidence="7" id="KW-0479">Metal-binding</keyword>
<evidence type="ECO:0000256" key="7">
    <source>
        <dbReference type="ARBA" id="ARBA00022723"/>
    </source>
</evidence>
<name>A0A443IDE9_9GAMM</name>
<keyword evidence="5" id="KW-0349">Heme</keyword>
<comment type="cofactor">
    <cofactor evidence="1">
        <name>heme b</name>
        <dbReference type="ChEBI" id="CHEBI:60344"/>
    </cofactor>
</comment>
<evidence type="ECO:0000256" key="13">
    <source>
        <dbReference type="SAM" id="Phobius"/>
    </source>
</evidence>
<proteinExistence type="inferred from homology"/>
<evidence type="ECO:0000256" key="10">
    <source>
        <dbReference type="ARBA" id="ARBA00023004"/>
    </source>
</evidence>
<evidence type="ECO:0000256" key="3">
    <source>
        <dbReference type="ARBA" id="ARBA00022448"/>
    </source>
</evidence>
<dbReference type="Proteomes" id="UP000288794">
    <property type="component" value="Unassembled WGS sequence"/>
</dbReference>
<feature type="transmembrane region" description="Helical" evidence="13">
    <location>
        <begin position="95"/>
        <end position="114"/>
    </location>
</feature>
<dbReference type="InterPro" id="IPR052168">
    <property type="entry name" value="Cytochrome_b561_oxidase"/>
</dbReference>
<dbReference type="Pfam" id="PF01292">
    <property type="entry name" value="Ni_hydr_CYTB"/>
    <property type="match status" value="1"/>
</dbReference>
<keyword evidence="11 13" id="KW-0472">Membrane</keyword>
<dbReference type="PANTHER" id="PTHR30529:SF1">
    <property type="entry name" value="CYTOCHROME B561 HOMOLOG 2"/>
    <property type="match status" value="1"/>
</dbReference>
<dbReference type="SUPFAM" id="SSF81342">
    <property type="entry name" value="Transmembrane di-heme cytochromes"/>
    <property type="match status" value="1"/>
</dbReference>
<keyword evidence="8" id="KW-0249">Electron transport</keyword>
<comment type="subcellular location">
    <subcellularLocation>
        <location evidence="2">Cell membrane</location>
        <topology evidence="2">Multi-pass membrane protein</topology>
    </subcellularLocation>
</comment>
<reference evidence="15 16" key="1">
    <citation type="submission" date="2014-04" db="EMBL/GenBank/DDBJ databases">
        <title>Draft genome sequence of Pantoea beijingensis strain LMG 27579, an emerging pathogen to Pleurotus eryngii with potential industrial application.</title>
        <authorList>
            <person name="Xu F."/>
            <person name="Liu Y."/>
            <person name="Wang S."/>
            <person name="Yin Y."/>
            <person name="Ma Y."/>
            <person name="Zhao S."/>
            <person name="Rong C."/>
        </authorList>
    </citation>
    <scope>NUCLEOTIDE SEQUENCE [LARGE SCALE GENOMIC DNA]</scope>
    <source>
        <strain evidence="15 16">LMG 27579</strain>
    </source>
</reference>
<feature type="transmembrane region" description="Helical" evidence="13">
    <location>
        <begin position="149"/>
        <end position="170"/>
    </location>
</feature>
<evidence type="ECO:0000256" key="11">
    <source>
        <dbReference type="ARBA" id="ARBA00023136"/>
    </source>
</evidence>
<comment type="similarity">
    <text evidence="12">Belongs to the cytochrome b561 family.</text>
</comment>
<keyword evidence="9 13" id="KW-1133">Transmembrane helix</keyword>
<dbReference type="GO" id="GO:0009055">
    <property type="term" value="F:electron transfer activity"/>
    <property type="evidence" value="ECO:0007669"/>
    <property type="project" value="InterPro"/>
</dbReference>
<evidence type="ECO:0000256" key="5">
    <source>
        <dbReference type="ARBA" id="ARBA00022617"/>
    </source>
</evidence>
<keyword evidence="6 13" id="KW-0812">Transmembrane</keyword>
<gene>
    <name evidence="15" type="ORF">ED28_10995</name>
</gene>
<evidence type="ECO:0000256" key="12">
    <source>
        <dbReference type="ARBA" id="ARBA00037975"/>
    </source>
</evidence>
<evidence type="ECO:0000256" key="4">
    <source>
        <dbReference type="ARBA" id="ARBA00022475"/>
    </source>
</evidence>
<keyword evidence="10" id="KW-0408">Iron</keyword>
<dbReference type="GO" id="GO:0022904">
    <property type="term" value="P:respiratory electron transport chain"/>
    <property type="evidence" value="ECO:0007669"/>
    <property type="project" value="InterPro"/>
</dbReference>
<comment type="caution">
    <text evidence="15">The sequence shown here is derived from an EMBL/GenBank/DDBJ whole genome shotgun (WGS) entry which is preliminary data.</text>
</comment>
<dbReference type="GO" id="GO:0005886">
    <property type="term" value="C:plasma membrane"/>
    <property type="evidence" value="ECO:0007669"/>
    <property type="project" value="UniProtKB-SubCell"/>
</dbReference>
<feature type="domain" description="Cytochrome b561 bacterial/Ni-hydrogenase" evidence="14">
    <location>
        <begin position="10"/>
        <end position="180"/>
    </location>
</feature>
<dbReference type="Gene3D" id="1.20.950.20">
    <property type="entry name" value="Transmembrane di-heme cytochromes, Chain C"/>
    <property type="match status" value="1"/>
</dbReference>
<evidence type="ECO:0000256" key="2">
    <source>
        <dbReference type="ARBA" id="ARBA00004651"/>
    </source>
</evidence>
<keyword evidence="16" id="KW-1185">Reference proteome</keyword>
<feature type="transmembrane region" description="Helical" evidence="13">
    <location>
        <begin position="47"/>
        <end position="69"/>
    </location>
</feature>
<dbReference type="AlphaFoldDB" id="A0A443IDE9"/>
<evidence type="ECO:0000259" key="14">
    <source>
        <dbReference type="Pfam" id="PF01292"/>
    </source>
</evidence>
<accession>A0A443IDE9</accession>
<evidence type="ECO:0000256" key="1">
    <source>
        <dbReference type="ARBA" id="ARBA00001970"/>
    </source>
</evidence>
<dbReference type="RefSeq" id="WP_128177880.1">
    <property type="nucleotide sequence ID" value="NZ_CP071409.1"/>
</dbReference>
<evidence type="ECO:0000313" key="15">
    <source>
        <dbReference type="EMBL" id="RWR02149.1"/>
    </source>
</evidence>
<dbReference type="GO" id="GO:0046872">
    <property type="term" value="F:metal ion binding"/>
    <property type="evidence" value="ECO:0007669"/>
    <property type="project" value="UniProtKB-KW"/>
</dbReference>
<feature type="transmembrane region" description="Helical" evidence="13">
    <location>
        <begin position="12"/>
        <end position="35"/>
    </location>
</feature>
<sequence length="183" mass="20911">MRNTQPANTYDPLTITLHWFTAFIVIFLFVSYQVWSFLPRGTPVRHLLQSLHVSAGIVLALLIVGRLIWRLTKGRRLPAASTSRKMHIVAKATHGLLYLLILAQVALGFLLRWAQEEPLSFFDLFTIPDLLQFTLLTRRMLATLHFDNAWIIIILAGGHAVAALAHHYLLRDGTLRRMIPRLK</sequence>
<evidence type="ECO:0000256" key="8">
    <source>
        <dbReference type="ARBA" id="ARBA00022982"/>
    </source>
</evidence>
<dbReference type="EMBL" id="JMEE01000031">
    <property type="protein sequence ID" value="RWR02149.1"/>
    <property type="molecule type" value="Genomic_DNA"/>
</dbReference>
<keyword evidence="4" id="KW-1003">Cell membrane</keyword>
<dbReference type="InterPro" id="IPR011577">
    <property type="entry name" value="Cyt_b561_bac/Ni-Hgenase"/>
</dbReference>
<dbReference type="InterPro" id="IPR016174">
    <property type="entry name" value="Di-haem_cyt_TM"/>
</dbReference>
<protein>
    <submittedName>
        <fullName evidence="15">Cytochrome B561</fullName>
    </submittedName>
</protein>
<organism evidence="15 16">
    <name type="scientific">[Pantoea] beijingensis</name>
    <dbReference type="NCBI Taxonomy" id="1324864"/>
    <lineage>
        <taxon>Bacteria</taxon>
        <taxon>Pseudomonadati</taxon>
        <taxon>Pseudomonadota</taxon>
        <taxon>Gammaproteobacteria</taxon>
        <taxon>Enterobacterales</taxon>
        <taxon>Erwiniaceae</taxon>
        <taxon>Erwinia</taxon>
    </lineage>
</organism>
<evidence type="ECO:0000256" key="6">
    <source>
        <dbReference type="ARBA" id="ARBA00022692"/>
    </source>
</evidence>
<dbReference type="PANTHER" id="PTHR30529">
    <property type="entry name" value="CYTOCHROME B561"/>
    <property type="match status" value="1"/>
</dbReference>